<keyword evidence="2" id="KW-1185">Reference proteome</keyword>
<proteinExistence type="predicted"/>
<dbReference type="EMBL" id="PEDL01000017">
    <property type="protein sequence ID" value="PHV69884.1"/>
    <property type="molecule type" value="Genomic_DNA"/>
</dbReference>
<accession>A0AC61D9F6</accession>
<sequence length="136" mass="15222">MEENVLVCITIQENSRRLISEGARVAQSVDAPLHILHIRKGETIFDNPESSNLLQDLFGYGSELGGEVHFLCSHHIIDTIINFIKENHITQLVLGEVPHLHTETTSLGVYEKVLESLPHVHITVLAREEITLNATI</sequence>
<protein>
    <submittedName>
        <fullName evidence="1">Uncharacterized protein</fullName>
    </submittedName>
</protein>
<reference evidence="1" key="1">
    <citation type="submission" date="2017-10" db="EMBL/GenBank/DDBJ databases">
        <title>Genome sequence of cellulolytic Lachnospiraceae bacterium XHS1971 isolated from hotspring sediment.</title>
        <authorList>
            <person name="Vasudevan G."/>
            <person name="Joshi A.J."/>
            <person name="Hivarkar S."/>
            <person name="Lanjekar V.B."/>
            <person name="Dhakephalkar P.K."/>
            <person name="Dagar S."/>
        </authorList>
    </citation>
    <scope>NUCLEOTIDE SEQUENCE</scope>
    <source>
        <strain evidence="1">XHS1971</strain>
    </source>
</reference>
<comment type="caution">
    <text evidence="1">The sequence shown here is derived from an EMBL/GenBank/DDBJ whole genome shotgun (WGS) entry which is preliminary data.</text>
</comment>
<organism evidence="1 2">
    <name type="scientific">Sporanaerobium hydrogeniformans</name>
    <dbReference type="NCBI Taxonomy" id="3072179"/>
    <lineage>
        <taxon>Bacteria</taxon>
        <taxon>Bacillati</taxon>
        <taxon>Bacillota</taxon>
        <taxon>Clostridia</taxon>
        <taxon>Lachnospirales</taxon>
        <taxon>Lachnospiraceae</taxon>
        <taxon>Sporanaerobium</taxon>
    </lineage>
</organism>
<name>A0AC61D9F6_9FIRM</name>
<dbReference type="Proteomes" id="UP000224460">
    <property type="component" value="Unassembled WGS sequence"/>
</dbReference>
<evidence type="ECO:0000313" key="2">
    <source>
        <dbReference type="Proteomes" id="UP000224460"/>
    </source>
</evidence>
<gene>
    <name evidence="1" type="ORF">CS063_13685</name>
</gene>
<evidence type="ECO:0000313" key="1">
    <source>
        <dbReference type="EMBL" id="PHV69884.1"/>
    </source>
</evidence>